<dbReference type="EMBL" id="CP019454">
    <property type="protein sequence ID" value="AUW94273.1"/>
    <property type="molecule type" value="Genomic_DNA"/>
</dbReference>
<reference evidence="2 3" key="1">
    <citation type="journal article" date="2019" name="Sci. Rep.">
        <title>Sulfobacillus thermotolerans: new insights into resistance and metabolic capacities of acidophilic chemolithotrophs.</title>
        <authorList>
            <person name="Panyushkina A.E."/>
            <person name="Babenko V.V."/>
            <person name="Nikitina A.S."/>
            <person name="Selezneva O.V."/>
            <person name="Tsaplina I.A."/>
            <person name="Letarova M.A."/>
            <person name="Kostryukova E.S."/>
            <person name="Letarov A.V."/>
        </authorList>
    </citation>
    <scope>NUCLEOTIDE SEQUENCE [LARGE SCALE GENOMIC DNA]</scope>
    <source>
        <strain evidence="2 3">Kr1</strain>
    </source>
</reference>
<evidence type="ECO:0000313" key="3">
    <source>
        <dbReference type="Proteomes" id="UP000325292"/>
    </source>
</evidence>
<protein>
    <recommendedName>
        <fullName evidence="1">VOC domain-containing protein</fullName>
    </recommendedName>
</protein>
<dbReference type="SUPFAM" id="SSF54593">
    <property type="entry name" value="Glyoxalase/Bleomycin resistance protein/Dihydroxybiphenyl dioxygenase"/>
    <property type="match status" value="1"/>
</dbReference>
<dbReference type="Gene3D" id="3.10.180.10">
    <property type="entry name" value="2,3-Dihydroxybiphenyl 1,2-Dioxygenase, domain 1"/>
    <property type="match status" value="1"/>
</dbReference>
<name>A0ABM6RSI7_9FIRM</name>
<evidence type="ECO:0000313" key="2">
    <source>
        <dbReference type="EMBL" id="AUW94273.1"/>
    </source>
</evidence>
<dbReference type="Proteomes" id="UP000325292">
    <property type="component" value="Chromosome"/>
</dbReference>
<proteinExistence type="predicted"/>
<gene>
    <name evidence="2" type="ORF">BXT84_10260</name>
</gene>
<sequence>MPCVWHRRVHESFSRLEEILLFVPDVQSAKPWYADFLGVDPVFDDLHYCAFRLCGVSIGLHPYDDKTPTRSTGPVPYWRVADIHQSIAQLQSKGCGLFRGPIFGVDQRWVCQMTDPFGNVWGLVQVY</sequence>
<organism evidence="2 3">
    <name type="scientific">Sulfobacillus thermotolerans</name>
    <dbReference type="NCBI Taxonomy" id="338644"/>
    <lineage>
        <taxon>Bacteria</taxon>
        <taxon>Bacillati</taxon>
        <taxon>Bacillota</taxon>
        <taxon>Clostridia</taxon>
        <taxon>Eubacteriales</taxon>
        <taxon>Clostridiales Family XVII. Incertae Sedis</taxon>
        <taxon>Sulfobacillus</taxon>
    </lineage>
</organism>
<dbReference type="Pfam" id="PF00903">
    <property type="entry name" value="Glyoxalase"/>
    <property type="match status" value="1"/>
</dbReference>
<dbReference type="InterPro" id="IPR037523">
    <property type="entry name" value="VOC_core"/>
</dbReference>
<accession>A0ABM6RSI7</accession>
<keyword evidence="3" id="KW-1185">Reference proteome</keyword>
<evidence type="ECO:0000259" key="1">
    <source>
        <dbReference type="PROSITE" id="PS51819"/>
    </source>
</evidence>
<dbReference type="InterPro" id="IPR004360">
    <property type="entry name" value="Glyas_Fos-R_dOase_dom"/>
</dbReference>
<dbReference type="InterPro" id="IPR029068">
    <property type="entry name" value="Glyas_Bleomycin-R_OHBP_Dase"/>
</dbReference>
<feature type="domain" description="VOC" evidence="1">
    <location>
        <begin position="15"/>
        <end position="126"/>
    </location>
</feature>
<dbReference type="PROSITE" id="PS51819">
    <property type="entry name" value="VOC"/>
    <property type="match status" value="1"/>
</dbReference>